<dbReference type="SUPFAM" id="SSF47565">
    <property type="entry name" value="Insect pheromone/odorant-binding proteins"/>
    <property type="match status" value="1"/>
</dbReference>
<comment type="similarity">
    <text evidence="2">Belongs to the PBP/GOBP family.</text>
</comment>
<keyword evidence="3" id="KW-0964">Secreted</keyword>
<keyword evidence="4 5" id="KW-0732">Signal</keyword>
<sequence>MKFLILVAAIALFDIVSAVEDCQFEKLKLTDDQIRKLERGQLTDASEDIKCFIECDMEKAGLFKNGKLQEDAAMEKFTAKVGKENAEKILNSCRGEKGSTNCETAFRLSNCFSPALIELLQKKV</sequence>
<dbReference type="AlphaFoldDB" id="A0A6H0D300"/>
<organism evidence="6">
    <name type="scientific">Episyrphus balteatus</name>
    <name type="common">Marmalade hoverfly</name>
    <name type="synonym">Syrphus balteaus</name>
    <dbReference type="NCBI Taxonomy" id="286459"/>
    <lineage>
        <taxon>Eukaryota</taxon>
        <taxon>Metazoa</taxon>
        <taxon>Ecdysozoa</taxon>
        <taxon>Arthropoda</taxon>
        <taxon>Hexapoda</taxon>
        <taxon>Insecta</taxon>
        <taxon>Pterygota</taxon>
        <taxon>Neoptera</taxon>
        <taxon>Endopterygota</taxon>
        <taxon>Diptera</taxon>
        <taxon>Brachycera</taxon>
        <taxon>Muscomorpha</taxon>
        <taxon>Syrphoidea</taxon>
        <taxon>Syrphidae</taxon>
        <taxon>Syrphinae</taxon>
        <taxon>Syrphini</taxon>
        <taxon>Episyrphus</taxon>
    </lineage>
</organism>
<feature type="chain" id="PRO_5026131888" evidence="5">
    <location>
        <begin position="19"/>
        <end position="124"/>
    </location>
</feature>
<accession>A0A6H0D300</accession>
<dbReference type="Pfam" id="PF01395">
    <property type="entry name" value="PBP_GOBP"/>
    <property type="match status" value="1"/>
</dbReference>
<dbReference type="CDD" id="cd23992">
    <property type="entry name" value="PBP_GOBP"/>
    <property type="match status" value="1"/>
</dbReference>
<evidence type="ECO:0000256" key="2">
    <source>
        <dbReference type="ARBA" id="ARBA00008098"/>
    </source>
</evidence>
<dbReference type="GO" id="GO:0005549">
    <property type="term" value="F:odorant binding"/>
    <property type="evidence" value="ECO:0007669"/>
    <property type="project" value="InterPro"/>
</dbReference>
<dbReference type="Gene3D" id="1.10.238.20">
    <property type="entry name" value="Pheromone/general odorant binding protein domain"/>
    <property type="match status" value="1"/>
</dbReference>
<dbReference type="EMBL" id="MT247241">
    <property type="protein sequence ID" value="QIS77220.1"/>
    <property type="molecule type" value="mRNA"/>
</dbReference>
<dbReference type="GO" id="GO:0005615">
    <property type="term" value="C:extracellular space"/>
    <property type="evidence" value="ECO:0007669"/>
    <property type="project" value="TreeGrafter"/>
</dbReference>
<evidence type="ECO:0000256" key="5">
    <source>
        <dbReference type="SAM" id="SignalP"/>
    </source>
</evidence>
<dbReference type="SMART" id="SM00708">
    <property type="entry name" value="PhBP"/>
    <property type="match status" value="1"/>
</dbReference>
<dbReference type="PANTHER" id="PTHR11857:SF43">
    <property type="entry name" value="GEO07291P1-RELATED"/>
    <property type="match status" value="1"/>
</dbReference>
<dbReference type="InterPro" id="IPR006170">
    <property type="entry name" value="PBP/GOBP"/>
</dbReference>
<dbReference type="PANTHER" id="PTHR11857">
    <property type="entry name" value="ODORANT BINDING PROTEIN-RELATED"/>
    <property type="match status" value="1"/>
</dbReference>
<evidence type="ECO:0000256" key="1">
    <source>
        <dbReference type="ARBA" id="ARBA00004613"/>
    </source>
</evidence>
<evidence type="ECO:0000256" key="3">
    <source>
        <dbReference type="ARBA" id="ARBA00022525"/>
    </source>
</evidence>
<evidence type="ECO:0000256" key="4">
    <source>
        <dbReference type="ARBA" id="ARBA00022729"/>
    </source>
</evidence>
<protein>
    <submittedName>
        <fullName evidence="6">OBP27</fullName>
    </submittedName>
</protein>
<reference evidence="6" key="1">
    <citation type="submission" date="2020-03" db="EMBL/GenBank/DDBJ databases">
        <authorList>
            <person name="Jia H.R."/>
        </authorList>
    </citation>
    <scope>NUCLEOTIDE SEQUENCE</scope>
</reference>
<dbReference type="GO" id="GO:0007608">
    <property type="term" value="P:sensory perception of smell"/>
    <property type="evidence" value="ECO:0007669"/>
    <property type="project" value="TreeGrafter"/>
</dbReference>
<feature type="signal peptide" evidence="5">
    <location>
        <begin position="1"/>
        <end position="18"/>
    </location>
</feature>
<name>A0A6H0D300_EPIBA</name>
<comment type="subcellular location">
    <subcellularLocation>
        <location evidence="1">Secreted</location>
    </subcellularLocation>
</comment>
<evidence type="ECO:0000313" key="6">
    <source>
        <dbReference type="EMBL" id="QIS77220.1"/>
    </source>
</evidence>
<dbReference type="InterPro" id="IPR036728">
    <property type="entry name" value="PBP_GOBP_sf"/>
</dbReference>
<proteinExistence type="evidence at transcript level"/>